<dbReference type="InterPro" id="IPR014013">
    <property type="entry name" value="Helic_SF1/SF2_ATP-bd_DinG/Rad3"/>
</dbReference>
<evidence type="ECO:0000256" key="2">
    <source>
        <dbReference type="ARBA" id="ARBA00022723"/>
    </source>
</evidence>
<dbReference type="EMBL" id="JANFVX010000001">
    <property type="protein sequence ID" value="MCW0342058.1"/>
    <property type="molecule type" value="Genomic_DNA"/>
</dbReference>
<feature type="binding site" evidence="11">
    <location>
        <position position="205"/>
    </location>
    <ligand>
        <name>[4Fe-4S] cluster</name>
        <dbReference type="ChEBI" id="CHEBI:49883"/>
    </ligand>
</feature>
<name>A0AAJ1FV57_PANAN</name>
<feature type="binding site" evidence="11">
    <location>
        <position position="120"/>
    </location>
    <ligand>
        <name>[4Fe-4S] cluster</name>
        <dbReference type="ChEBI" id="CHEBI:49883"/>
    </ligand>
</feature>
<dbReference type="EC" id="5.6.2.3" evidence="11"/>
<keyword evidence="2 11" id="KW-0479">Metal-binding</keyword>
<keyword evidence="6 11" id="KW-0067">ATP-binding</keyword>
<keyword evidence="8 11" id="KW-0411">Iron-sulfur</keyword>
<feature type="binding site" evidence="11">
    <location>
        <position position="194"/>
    </location>
    <ligand>
        <name>[4Fe-4S] cluster</name>
        <dbReference type="ChEBI" id="CHEBI:49883"/>
    </ligand>
</feature>
<dbReference type="GO" id="GO:0033677">
    <property type="term" value="F:DNA/RNA helicase activity"/>
    <property type="evidence" value="ECO:0007669"/>
    <property type="project" value="TreeGrafter"/>
</dbReference>
<keyword evidence="1 11" id="KW-0004">4Fe-4S</keyword>
<feature type="binding site" evidence="11">
    <location>
        <position position="199"/>
    </location>
    <ligand>
        <name>[4Fe-4S] cluster</name>
        <dbReference type="ChEBI" id="CHEBI:49883"/>
    </ligand>
</feature>
<dbReference type="SMART" id="SM00488">
    <property type="entry name" value="DEXDc2"/>
    <property type="match status" value="1"/>
</dbReference>
<evidence type="ECO:0000256" key="10">
    <source>
        <dbReference type="ARBA" id="ARBA00023235"/>
    </source>
</evidence>
<dbReference type="InterPro" id="IPR006555">
    <property type="entry name" value="ATP-dep_Helicase_C"/>
</dbReference>
<comment type="cofactor">
    <cofactor evidence="11">
        <name>[4Fe-4S] cluster</name>
        <dbReference type="ChEBI" id="CHEBI:49883"/>
    </cofactor>
    <text evidence="11">Binds 1 [4Fe-4S] cluster.</text>
</comment>
<evidence type="ECO:0000313" key="15">
    <source>
        <dbReference type="Proteomes" id="UP001208888"/>
    </source>
</evidence>
<evidence type="ECO:0000256" key="1">
    <source>
        <dbReference type="ARBA" id="ARBA00022485"/>
    </source>
</evidence>
<dbReference type="GO" id="GO:0046872">
    <property type="term" value="F:metal ion binding"/>
    <property type="evidence" value="ECO:0007669"/>
    <property type="project" value="UniProtKB-KW"/>
</dbReference>
<dbReference type="Pfam" id="PF13307">
    <property type="entry name" value="Helicase_C_2"/>
    <property type="match status" value="1"/>
</dbReference>
<evidence type="ECO:0000256" key="11">
    <source>
        <dbReference type="HAMAP-Rule" id="MF_02205"/>
    </source>
</evidence>
<dbReference type="Pfam" id="PF00270">
    <property type="entry name" value="DEAD"/>
    <property type="match status" value="1"/>
</dbReference>
<keyword evidence="3 11" id="KW-0547">Nucleotide-binding</keyword>
<dbReference type="SUPFAM" id="SSF52540">
    <property type="entry name" value="P-loop containing nucleoside triphosphate hydrolases"/>
    <property type="match status" value="1"/>
</dbReference>
<evidence type="ECO:0000313" key="14">
    <source>
        <dbReference type="EMBL" id="MCW0342058.1"/>
    </source>
</evidence>
<reference evidence="14" key="1">
    <citation type="submission" date="2022-06" db="EMBL/GenBank/DDBJ databases">
        <title>Dynamics of rice microbiomes reveals core vertical transmitted seed endophytes.</title>
        <authorList>
            <person name="Liao K."/>
            <person name="Zhang X."/>
        </authorList>
    </citation>
    <scope>NUCLEOTIDE SEQUENCE</scope>
    <source>
        <strain evidence="14">JT1-17</strain>
    </source>
</reference>
<organism evidence="14 15">
    <name type="scientific">Pantoea ananas</name>
    <name type="common">Erwinia uredovora</name>
    <dbReference type="NCBI Taxonomy" id="553"/>
    <lineage>
        <taxon>Bacteria</taxon>
        <taxon>Pseudomonadati</taxon>
        <taxon>Pseudomonadota</taxon>
        <taxon>Gammaproteobacteria</taxon>
        <taxon>Enterobacterales</taxon>
        <taxon>Erwiniaceae</taxon>
        <taxon>Pantoea</taxon>
    </lineage>
</organism>
<dbReference type="SMART" id="SM00487">
    <property type="entry name" value="DEXDc"/>
    <property type="match status" value="1"/>
</dbReference>
<accession>A0AAJ1FV57</accession>
<dbReference type="AlphaFoldDB" id="A0AAJ1FV57"/>
<proteinExistence type="inferred from homology"/>
<keyword evidence="4 11" id="KW-0378">Hydrolase</keyword>
<evidence type="ECO:0000256" key="6">
    <source>
        <dbReference type="ARBA" id="ARBA00022840"/>
    </source>
</evidence>
<evidence type="ECO:0000256" key="7">
    <source>
        <dbReference type="ARBA" id="ARBA00023004"/>
    </source>
</evidence>
<comment type="similarity">
    <text evidence="11">Belongs to the helicase family. DinG subfamily. Type 1 sub-subfamily.</text>
</comment>
<evidence type="ECO:0000256" key="4">
    <source>
        <dbReference type="ARBA" id="ARBA00022801"/>
    </source>
</evidence>
<comment type="function">
    <text evidence="11">DNA-dependent ATPase and 5'-3' DNA helicase. Unwinds D-loops, R-loops, forked DNA and G-quadruplex DNA.</text>
</comment>
<dbReference type="Proteomes" id="UP001208888">
    <property type="component" value="Unassembled WGS sequence"/>
</dbReference>
<dbReference type="PANTHER" id="PTHR11472">
    <property type="entry name" value="DNA REPAIR DEAD HELICASE RAD3/XP-D SUBFAMILY MEMBER"/>
    <property type="match status" value="1"/>
</dbReference>
<dbReference type="GO" id="GO:0016818">
    <property type="term" value="F:hydrolase activity, acting on acid anhydrides, in phosphorus-containing anhydrides"/>
    <property type="evidence" value="ECO:0007669"/>
    <property type="project" value="InterPro"/>
</dbReference>
<dbReference type="GO" id="GO:0051539">
    <property type="term" value="F:4 iron, 4 sulfur cluster binding"/>
    <property type="evidence" value="ECO:0007669"/>
    <property type="project" value="UniProtKB-UniRule"/>
</dbReference>
<keyword evidence="7 11" id="KW-0408">Iron</keyword>
<dbReference type="InterPro" id="IPR014001">
    <property type="entry name" value="Helicase_ATP-bd"/>
</dbReference>
<sequence length="720" mass="80909">MALTAALKSQIAQWYKALQQQVPDFIPRPAQRQMIAEVAKCLSGDDGRHLAVEAPTGVGKTLSYLIPGIAVSRAEEKRLVISTANVALQDQIFSKDLPLLKKIIPDLTFTAAFGRGRYVCPRNLAALVADDNQQADLLFYLDDEAVSSTKEEQIQCGRLQKSLDRYQWDGLRDHSEENVSDSLWQRLSTDKASCLGAHCRWYRECPFFVARREIEQVDVVVANHALVMAAMENESVLPPAKNLMLVLDEGHHLPEVARDALEMSADITPGWTSLQLDLFVKLVEAIMSQMRPKSPPPLANADRLKAHCDELRERLATISEALSPLLPPHNQPGEYRFVLGTLPDELLALCARLFKLSDALRGLSEGLINALSEQTGSVDLVRLHRNLLQLNRHFGWFESVSKLWRLAAMEKASGAPVSKWITRELRDGQAHLFFHCAGIRVCDQLEKMLWRKIPHVVVTSATLRSLNSFSRLQEMSGLNEKAGDRFVALASPFSHVDQGKLVIPQMRYEPLMANEAEHIAEMAAFFRQQMQTEKHKGVLVLFASGRAMQQFVEALPELRLMMLVQGDQPRSRLIALHRKRVEQGDTSILIGLQSFAEGLDLKGELLSQVHIHKIAFPPIDSPVILTEGEWLKSLRRYPFEVQSLPSASFTLIQQVGRLIRSHQCFGEIVIYDRRLLSKAYGSRLLAALPVFSIEQPVTSEPEARNTKPNPGTRKPRAKRR</sequence>
<dbReference type="PROSITE" id="PS51193">
    <property type="entry name" value="HELICASE_ATP_BIND_2"/>
    <property type="match status" value="1"/>
</dbReference>
<feature type="domain" description="Helicase ATP-binding" evidence="13">
    <location>
        <begin position="17"/>
        <end position="294"/>
    </location>
</feature>
<gene>
    <name evidence="11" type="primary">dinG</name>
    <name evidence="14" type="ORF">NB703_000151</name>
</gene>
<protein>
    <recommendedName>
        <fullName evidence="11">ATP-dependent DNA helicase DinG</fullName>
        <ecNumber evidence="11">5.6.2.3</ecNumber>
    </recommendedName>
    <alternativeName>
        <fullName evidence="11">DNA 5'-3' helicase DinG</fullName>
    </alternativeName>
</protein>
<keyword evidence="9 11" id="KW-0238">DNA-binding</keyword>
<evidence type="ECO:0000259" key="13">
    <source>
        <dbReference type="PROSITE" id="PS51193"/>
    </source>
</evidence>
<dbReference type="Pfam" id="PF06733">
    <property type="entry name" value="DEAD_2"/>
    <property type="match status" value="1"/>
</dbReference>
<dbReference type="NCBIfam" id="NF008729">
    <property type="entry name" value="PRK11747.1"/>
    <property type="match status" value="1"/>
</dbReference>
<evidence type="ECO:0000256" key="9">
    <source>
        <dbReference type="ARBA" id="ARBA00023125"/>
    </source>
</evidence>
<dbReference type="GO" id="GO:0003677">
    <property type="term" value="F:DNA binding"/>
    <property type="evidence" value="ECO:0007669"/>
    <property type="project" value="UniProtKB-UniRule"/>
</dbReference>
<evidence type="ECO:0000256" key="8">
    <source>
        <dbReference type="ARBA" id="ARBA00023014"/>
    </source>
</evidence>
<dbReference type="HAMAP" id="MF_02205">
    <property type="entry name" value="DinG_proteobact"/>
    <property type="match status" value="1"/>
</dbReference>
<dbReference type="InterPro" id="IPR011545">
    <property type="entry name" value="DEAD/DEAH_box_helicase_dom"/>
</dbReference>
<comment type="caution">
    <text evidence="14">The sequence shown here is derived from an EMBL/GenBank/DDBJ whole genome shotgun (WGS) entry which is preliminary data.</text>
</comment>
<evidence type="ECO:0000256" key="5">
    <source>
        <dbReference type="ARBA" id="ARBA00022806"/>
    </source>
</evidence>
<dbReference type="InterPro" id="IPR027417">
    <property type="entry name" value="P-loop_NTPase"/>
</dbReference>
<feature type="region of interest" description="Disordered" evidence="12">
    <location>
        <begin position="697"/>
        <end position="720"/>
    </location>
</feature>
<dbReference type="RefSeq" id="WP_028723768.1">
    <property type="nucleotide sequence ID" value="NZ_JANFVX010000001.1"/>
</dbReference>
<dbReference type="GO" id="GO:0005524">
    <property type="term" value="F:ATP binding"/>
    <property type="evidence" value="ECO:0007669"/>
    <property type="project" value="UniProtKB-UniRule"/>
</dbReference>
<dbReference type="PANTHER" id="PTHR11472:SF59">
    <property type="entry name" value="ATP-DEPENDENT DNA HELICASE DING"/>
    <property type="match status" value="1"/>
</dbReference>
<evidence type="ECO:0000256" key="3">
    <source>
        <dbReference type="ARBA" id="ARBA00022741"/>
    </source>
</evidence>
<dbReference type="GO" id="GO:0006281">
    <property type="term" value="P:DNA repair"/>
    <property type="evidence" value="ECO:0007669"/>
    <property type="project" value="TreeGrafter"/>
</dbReference>
<evidence type="ECO:0000256" key="12">
    <source>
        <dbReference type="SAM" id="MobiDB-lite"/>
    </source>
</evidence>
<dbReference type="GO" id="GO:0043139">
    <property type="term" value="F:5'-3' DNA helicase activity"/>
    <property type="evidence" value="ECO:0007669"/>
    <property type="project" value="UniProtKB-UniRule"/>
</dbReference>
<dbReference type="SMART" id="SM00491">
    <property type="entry name" value="HELICc2"/>
    <property type="match status" value="1"/>
</dbReference>
<dbReference type="InterPro" id="IPR039000">
    <property type="entry name" value="DinG_proteobact"/>
</dbReference>
<comment type="catalytic activity">
    <reaction evidence="11">
        <text>ATP + H2O = ADP + phosphate + H(+)</text>
        <dbReference type="Rhea" id="RHEA:13065"/>
        <dbReference type="ChEBI" id="CHEBI:15377"/>
        <dbReference type="ChEBI" id="CHEBI:15378"/>
        <dbReference type="ChEBI" id="CHEBI:30616"/>
        <dbReference type="ChEBI" id="CHEBI:43474"/>
        <dbReference type="ChEBI" id="CHEBI:456216"/>
        <dbReference type="EC" id="5.6.2.3"/>
    </reaction>
</comment>
<dbReference type="InterPro" id="IPR010614">
    <property type="entry name" value="RAD3-like_helicase_DEAD"/>
</dbReference>
<keyword evidence="10 11" id="KW-0413">Isomerase</keyword>
<dbReference type="GO" id="GO:0009432">
    <property type="term" value="P:SOS response"/>
    <property type="evidence" value="ECO:0007669"/>
    <property type="project" value="TreeGrafter"/>
</dbReference>
<dbReference type="Gene3D" id="3.40.50.300">
    <property type="entry name" value="P-loop containing nucleotide triphosphate hydrolases"/>
    <property type="match status" value="2"/>
</dbReference>
<dbReference type="InterPro" id="IPR045028">
    <property type="entry name" value="DinG/Rad3-like"/>
</dbReference>
<keyword evidence="5 11" id="KW-0347">Helicase</keyword>
<dbReference type="InterPro" id="IPR006554">
    <property type="entry name" value="Helicase-like_DEXD_c2"/>
</dbReference>